<organism evidence="2 3">
    <name type="scientific">Penicillium cf. viridicatum</name>
    <dbReference type="NCBI Taxonomy" id="2972119"/>
    <lineage>
        <taxon>Eukaryota</taxon>
        <taxon>Fungi</taxon>
        <taxon>Dikarya</taxon>
        <taxon>Ascomycota</taxon>
        <taxon>Pezizomycotina</taxon>
        <taxon>Eurotiomycetes</taxon>
        <taxon>Eurotiomycetidae</taxon>
        <taxon>Eurotiales</taxon>
        <taxon>Aspergillaceae</taxon>
        <taxon>Penicillium</taxon>
    </lineage>
</organism>
<feature type="region of interest" description="Disordered" evidence="1">
    <location>
        <begin position="119"/>
        <end position="141"/>
    </location>
</feature>
<dbReference type="AlphaFoldDB" id="A0A9W9JME3"/>
<keyword evidence="3" id="KW-1185">Reference proteome</keyword>
<name>A0A9W9JME3_9EURO</name>
<dbReference type="EMBL" id="JAPQKQ010000005">
    <property type="protein sequence ID" value="KAJ5197625.1"/>
    <property type="molecule type" value="Genomic_DNA"/>
</dbReference>
<dbReference type="OrthoDB" id="4236763at2759"/>
<gene>
    <name evidence="2" type="ORF">N7449_008104</name>
</gene>
<feature type="compositionally biased region" description="Basic and acidic residues" evidence="1">
    <location>
        <begin position="129"/>
        <end position="141"/>
    </location>
</feature>
<evidence type="ECO:0000313" key="2">
    <source>
        <dbReference type="EMBL" id="KAJ5197625.1"/>
    </source>
</evidence>
<protein>
    <submittedName>
        <fullName evidence="2">Uncharacterized protein</fullName>
    </submittedName>
</protein>
<evidence type="ECO:0000313" key="3">
    <source>
        <dbReference type="Proteomes" id="UP001150942"/>
    </source>
</evidence>
<comment type="caution">
    <text evidence="2">The sequence shown here is derived from an EMBL/GenBank/DDBJ whole genome shotgun (WGS) entry which is preliminary data.</text>
</comment>
<evidence type="ECO:0000256" key="1">
    <source>
        <dbReference type="SAM" id="MobiDB-lite"/>
    </source>
</evidence>
<proteinExistence type="predicted"/>
<reference evidence="2" key="2">
    <citation type="journal article" date="2023" name="IMA Fungus">
        <title>Comparative genomic study of the Penicillium genus elucidates a diverse pangenome and 15 lateral gene transfer events.</title>
        <authorList>
            <person name="Petersen C."/>
            <person name="Sorensen T."/>
            <person name="Nielsen M.R."/>
            <person name="Sondergaard T.E."/>
            <person name="Sorensen J.L."/>
            <person name="Fitzpatrick D.A."/>
            <person name="Frisvad J.C."/>
            <person name="Nielsen K.L."/>
        </authorList>
    </citation>
    <scope>NUCLEOTIDE SEQUENCE</scope>
    <source>
        <strain evidence="2">IBT 20477</strain>
    </source>
</reference>
<dbReference type="Proteomes" id="UP001150942">
    <property type="component" value="Unassembled WGS sequence"/>
</dbReference>
<feature type="region of interest" description="Disordered" evidence="1">
    <location>
        <begin position="55"/>
        <end position="101"/>
    </location>
</feature>
<reference evidence="2" key="1">
    <citation type="submission" date="2022-11" db="EMBL/GenBank/DDBJ databases">
        <authorList>
            <person name="Petersen C."/>
        </authorList>
    </citation>
    <scope>NUCLEOTIDE SEQUENCE</scope>
    <source>
        <strain evidence="2">IBT 20477</strain>
    </source>
</reference>
<sequence>MIFLHSQCFDPEEILAMPKLQSKSPTPQTESQYIPTQIKTVNSPTLPMTKECRKGAHKISKMQCQKQGKPNANGGEGERKKSEIFDNANPPAPSNPMHQNRRIPYTNAYQRISTNAETRHNAGLQYGQHKCERPVREWGVK</sequence>
<accession>A0A9W9JME3</accession>